<dbReference type="EMBL" id="MCGQ01000048">
    <property type="protein sequence ID" value="OXY89279.1"/>
    <property type="molecule type" value="Genomic_DNA"/>
</dbReference>
<dbReference type="PANTHER" id="PTHR43133">
    <property type="entry name" value="RNA POLYMERASE ECF-TYPE SIGMA FACTO"/>
    <property type="match status" value="1"/>
</dbReference>
<dbReference type="InterPro" id="IPR013325">
    <property type="entry name" value="RNA_pol_sigma_r2"/>
</dbReference>
<evidence type="ECO:0000259" key="7">
    <source>
        <dbReference type="Pfam" id="PF04545"/>
    </source>
</evidence>
<evidence type="ECO:0000313" key="9">
    <source>
        <dbReference type="Proteomes" id="UP000215483"/>
    </source>
</evidence>
<comment type="similarity">
    <text evidence="1">Belongs to the sigma-70 factor family. ECF subfamily.</text>
</comment>
<dbReference type="Pfam" id="PF04545">
    <property type="entry name" value="Sigma70_r4"/>
    <property type="match status" value="1"/>
</dbReference>
<dbReference type="RefSeq" id="WP_094221794.1">
    <property type="nucleotide sequence ID" value="NZ_MCGQ01000048.1"/>
</dbReference>
<dbReference type="Pfam" id="PF04542">
    <property type="entry name" value="Sigma70_r2"/>
    <property type="match status" value="1"/>
</dbReference>
<dbReference type="InterPro" id="IPR007630">
    <property type="entry name" value="RNA_pol_sigma70_r4"/>
</dbReference>
<reference evidence="8 9" key="1">
    <citation type="submission" date="2016-07" db="EMBL/GenBank/DDBJ databases">
        <title>Draft genome of Streptomyces diastatochromogenes.</title>
        <authorList>
            <person name="Podduturi R."/>
            <person name="Lukassen M.B."/>
            <person name="Clausen N."/>
            <person name="Nielsen J.L."/>
            <person name="Jorgensen N.O."/>
        </authorList>
    </citation>
    <scope>NUCLEOTIDE SEQUENCE [LARGE SCALE GENOMIC DNA]</scope>
    <source>
        <strain evidence="8 9">DSM 40608</strain>
    </source>
</reference>
<dbReference type="GO" id="GO:0016987">
    <property type="term" value="F:sigma factor activity"/>
    <property type="evidence" value="ECO:0007669"/>
    <property type="project" value="UniProtKB-KW"/>
</dbReference>
<name>A0A233S141_STRDA</name>
<protein>
    <submittedName>
        <fullName evidence="8">RNA polymerase subunit sigma-24</fullName>
    </submittedName>
</protein>
<organism evidence="8 9">
    <name type="scientific">Streptomyces diastatochromogenes</name>
    <dbReference type="NCBI Taxonomy" id="42236"/>
    <lineage>
        <taxon>Bacteria</taxon>
        <taxon>Bacillati</taxon>
        <taxon>Actinomycetota</taxon>
        <taxon>Actinomycetes</taxon>
        <taxon>Kitasatosporales</taxon>
        <taxon>Streptomycetaceae</taxon>
        <taxon>Streptomyces</taxon>
    </lineage>
</organism>
<sequence>MQHHVEERCSDEELERSLPTGDDACLAAIHRRWSPLVYGLARRSLGDAGEAEDVAQQVFLGVWRGRHGYQPERGPLAGWIVCITRRRIADALSARTRRAFLVTAAGSTLALTGTTEPGPEAALDRLLVRHALAQLPAPQREVLRLAFYEDLTQTQIAARTGWPLGTVKSHARRGLDRLRRLLGPVRAGFFDAETLRFPGDRR</sequence>
<dbReference type="SUPFAM" id="SSF88946">
    <property type="entry name" value="Sigma2 domain of RNA polymerase sigma factors"/>
    <property type="match status" value="1"/>
</dbReference>
<dbReference type="Proteomes" id="UP000215483">
    <property type="component" value="Unassembled WGS sequence"/>
</dbReference>
<dbReference type="CDD" id="cd06171">
    <property type="entry name" value="Sigma70_r4"/>
    <property type="match status" value="1"/>
</dbReference>
<dbReference type="SUPFAM" id="SSF88659">
    <property type="entry name" value="Sigma3 and sigma4 domains of RNA polymerase sigma factors"/>
    <property type="match status" value="1"/>
</dbReference>
<dbReference type="PANTHER" id="PTHR43133:SF62">
    <property type="entry name" value="RNA POLYMERASE SIGMA FACTOR SIGZ"/>
    <property type="match status" value="1"/>
</dbReference>
<dbReference type="AlphaFoldDB" id="A0A233S141"/>
<dbReference type="InterPro" id="IPR007627">
    <property type="entry name" value="RNA_pol_sigma70_r2"/>
</dbReference>
<evidence type="ECO:0000256" key="3">
    <source>
        <dbReference type="ARBA" id="ARBA00023082"/>
    </source>
</evidence>
<dbReference type="GO" id="GO:0003677">
    <property type="term" value="F:DNA binding"/>
    <property type="evidence" value="ECO:0007669"/>
    <property type="project" value="UniProtKB-KW"/>
</dbReference>
<feature type="domain" description="RNA polymerase sigma-70 region 2" evidence="6">
    <location>
        <begin position="31"/>
        <end position="97"/>
    </location>
</feature>
<evidence type="ECO:0000256" key="2">
    <source>
        <dbReference type="ARBA" id="ARBA00023015"/>
    </source>
</evidence>
<dbReference type="InterPro" id="IPR039425">
    <property type="entry name" value="RNA_pol_sigma-70-like"/>
</dbReference>
<keyword evidence="9" id="KW-1185">Reference proteome</keyword>
<evidence type="ECO:0000313" key="8">
    <source>
        <dbReference type="EMBL" id="OXY89279.1"/>
    </source>
</evidence>
<dbReference type="InterPro" id="IPR014284">
    <property type="entry name" value="RNA_pol_sigma-70_dom"/>
</dbReference>
<keyword evidence="3" id="KW-0731">Sigma factor</keyword>
<dbReference type="InterPro" id="IPR036388">
    <property type="entry name" value="WH-like_DNA-bd_sf"/>
</dbReference>
<dbReference type="Gene3D" id="1.10.1740.10">
    <property type="match status" value="1"/>
</dbReference>
<proteinExistence type="inferred from homology"/>
<dbReference type="InterPro" id="IPR013324">
    <property type="entry name" value="RNA_pol_sigma_r3/r4-like"/>
</dbReference>
<evidence type="ECO:0000259" key="6">
    <source>
        <dbReference type="Pfam" id="PF04542"/>
    </source>
</evidence>
<dbReference type="Gene3D" id="1.10.10.10">
    <property type="entry name" value="Winged helix-like DNA-binding domain superfamily/Winged helix DNA-binding domain"/>
    <property type="match status" value="1"/>
</dbReference>
<gene>
    <name evidence="8" type="ORF">BEK98_39420</name>
</gene>
<keyword evidence="4" id="KW-0238">DNA-binding</keyword>
<feature type="domain" description="RNA polymerase sigma-70 region 4" evidence="7">
    <location>
        <begin position="131"/>
        <end position="179"/>
    </location>
</feature>
<evidence type="ECO:0000256" key="1">
    <source>
        <dbReference type="ARBA" id="ARBA00010641"/>
    </source>
</evidence>
<accession>A0A233S141</accession>
<comment type="caution">
    <text evidence="8">The sequence shown here is derived from an EMBL/GenBank/DDBJ whole genome shotgun (WGS) entry which is preliminary data.</text>
</comment>
<dbReference type="OrthoDB" id="5243766at2"/>
<dbReference type="NCBIfam" id="TIGR02937">
    <property type="entry name" value="sigma70-ECF"/>
    <property type="match status" value="1"/>
</dbReference>
<keyword evidence="5" id="KW-0804">Transcription</keyword>
<dbReference type="GO" id="GO:0006352">
    <property type="term" value="P:DNA-templated transcription initiation"/>
    <property type="evidence" value="ECO:0007669"/>
    <property type="project" value="InterPro"/>
</dbReference>
<keyword evidence="2" id="KW-0805">Transcription regulation</keyword>
<evidence type="ECO:0000256" key="4">
    <source>
        <dbReference type="ARBA" id="ARBA00023125"/>
    </source>
</evidence>
<evidence type="ECO:0000256" key="5">
    <source>
        <dbReference type="ARBA" id="ARBA00023163"/>
    </source>
</evidence>